<dbReference type="VEuPathDB" id="FungiDB:HpaG808731"/>
<sequence>METPVMETLVQEEEHIVEEHGETPCPELPTPTLDAEVESETRVVETPAQVEERVEVQTETSGPVVTPVSDTPPLQPEETSVPDTTHEGTTGEHPIPALTIPCPKFTLVPETAPVEMIEAYSTPAPVTPCLVFTLVPETDLSLIETTTEGYPTPALAIEFLDTVLVPKTHSDLTYVQHDISPDSYTSTIADVLVPYLTEALVENSGPEQTYGVVEDGHANPKQSEVDQTDQSTGFVDTGIDAIVDTGLDAIVETTEDAANAITTDATDIIITN</sequence>
<dbReference type="Proteomes" id="UP000011713">
    <property type="component" value="Unassembled WGS sequence"/>
</dbReference>
<dbReference type="InParanoid" id="M4BQP2"/>
<protein>
    <submittedName>
        <fullName evidence="2">Uncharacterized protein</fullName>
    </submittedName>
</protein>
<name>M4BQP2_HYAAE</name>
<dbReference type="AlphaFoldDB" id="M4BQP2"/>
<evidence type="ECO:0000313" key="3">
    <source>
        <dbReference type="Proteomes" id="UP000011713"/>
    </source>
</evidence>
<dbReference type="EnsemblProtists" id="HpaT808731">
    <property type="protein sequence ID" value="HpaP808731"/>
    <property type="gene ID" value="HpaG808731"/>
</dbReference>
<reference evidence="3" key="1">
    <citation type="journal article" date="2010" name="Science">
        <title>Signatures of adaptation to obligate biotrophy in the Hyaloperonospora arabidopsidis genome.</title>
        <authorList>
            <person name="Baxter L."/>
            <person name="Tripathy S."/>
            <person name="Ishaque N."/>
            <person name="Boot N."/>
            <person name="Cabral A."/>
            <person name="Kemen E."/>
            <person name="Thines M."/>
            <person name="Ah-Fong A."/>
            <person name="Anderson R."/>
            <person name="Badejoko W."/>
            <person name="Bittner-Eddy P."/>
            <person name="Boore J.L."/>
            <person name="Chibucos M.C."/>
            <person name="Coates M."/>
            <person name="Dehal P."/>
            <person name="Delehaunty K."/>
            <person name="Dong S."/>
            <person name="Downton P."/>
            <person name="Dumas B."/>
            <person name="Fabro G."/>
            <person name="Fronick C."/>
            <person name="Fuerstenberg S.I."/>
            <person name="Fulton L."/>
            <person name="Gaulin E."/>
            <person name="Govers F."/>
            <person name="Hughes L."/>
            <person name="Humphray S."/>
            <person name="Jiang R.H."/>
            <person name="Judelson H."/>
            <person name="Kamoun S."/>
            <person name="Kyung K."/>
            <person name="Meijer H."/>
            <person name="Minx P."/>
            <person name="Morris P."/>
            <person name="Nelson J."/>
            <person name="Phuntumart V."/>
            <person name="Qutob D."/>
            <person name="Rehmany A."/>
            <person name="Rougon-Cardoso A."/>
            <person name="Ryden P."/>
            <person name="Torto-Alalibo T."/>
            <person name="Studholme D."/>
            <person name="Wang Y."/>
            <person name="Win J."/>
            <person name="Wood J."/>
            <person name="Clifton S.W."/>
            <person name="Rogers J."/>
            <person name="Van den Ackerveken G."/>
            <person name="Jones J.D."/>
            <person name="McDowell J.M."/>
            <person name="Beynon J."/>
            <person name="Tyler B.M."/>
        </authorList>
    </citation>
    <scope>NUCLEOTIDE SEQUENCE [LARGE SCALE GENOMIC DNA]</scope>
    <source>
        <strain evidence="3">Emoy2</strain>
    </source>
</reference>
<dbReference type="EMBL" id="JH598582">
    <property type="status" value="NOT_ANNOTATED_CDS"/>
    <property type="molecule type" value="Genomic_DNA"/>
</dbReference>
<dbReference type="HOGENOM" id="CLU_1024697_0_0_1"/>
<accession>M4BQP2</accession>
<evidence type="ECO:0000313" key="2">
    <source>
        <dbReference type="EnsemblProtists" id="HpaP808731"/>
    </source>
</evidence>
<feature type="region of interest" description="Disordered" evidence="1">
    <location>
        <begin position="42"/>
        <end position="97"/>
    </location>
</feature>
<organism evidence="2 3">
    <name type="scientific">Hyaloperonospora arabidopsidis (strain Emoy2)</name>
    <name type="common">Downy mildew agent</name>
    <name type="synonym">Peronospora arabidopsidis</name>
    <dbReference type="NCBI Taxonomy" id="559515"/>
    <lineage>
        <taxon>Eukaryota</taxon>
        <taxon>Sar</taxon>
        <taxon>Stramenopiles</taxon>
        <taxon>Oomycota</taxon>
        <taxon>Peronosporomycetes</taxon>
        <taxon>Peronosporales</taxon>
        <taxon>Peronosporaceae</taxon>
        <taxon>Hyaloperonospora</taxon>
    </lineage>
</organism>
<proteinExistence type="predicted"/>
<keyword evidence="3" id="KW-1185">Reference proteome</keyword>
<evidence type="ECO:0000256" key="1">
    <source>
        <dbReference type="SAM" id="MobiDB-lite"/>
    </source>
</evidence>
<reference evidence="2" key="2">
    <citation type="submission" date="2015-06" db="UniProtKB">
        <authorList>
            <consortium name="EnsemblProtists"/>
        </authorList>
    </citation>
    <scope>IDENTIFICATION</scope>
    <source>
        <strain evidence="2">Emoy2</strain>
    </source>
</reference>